<dbReference type="AlphaFoldDB" id="A0A5C5XEU9"/>
<dbReference type="InterPro" id="IPR027558">
    <property type="entry name" value="Pre_pil_HX9DG_C"/>
</dbReference>
<keyword evidence="1" id="KW-0472">Membrane</keyword>
<dbReference type="PANTHER" id="PTHR30093">
    <property type="entry name" value="GENERAL SECRETION PATHWAY PROTEIN G"/>
    <property type="match status" value="1"/>
</dbReference>
<keyword evidence="1" id="KW-1133">Transmembrane helix</keyword>
<dbReference type="SUPFAM" id="SSF54523">
    <property type="entry name" value="Pili subunits"/>
    <property type="match status" value="1"/>
</dbReference>
<reference evidence="3 4" key="1">
    <citation type="submission" date="2019-02" db="EMBL/GenBank/DDBJ databases">
        <title>Deep-cultivation of Planctomycetes and their phenomic and genomic characterization uncovers novel biology.</title>
        <authorList>
            <person name="Wiegand S."/>
            <person name="Jogler M."/>
            <person name="Boedeker C."/>
            <person name="Pinto D."/>
            <person name="Vollmers J."/>
            <person name="Rivas-Marin E."/>
            <person name="Kohn T."/>
            <person name="Peeters S.H."/>
            <person name="Heuer A."/>
            <person name="Rast P."/>
            <person name="Oberbeckmann S."/>
            <person name="Bunk B."/>
            <person name="Jeske O."/>
            <person name="Meyerdierks A."/>
            <person name="Storesund J.E."/>
            <person name="Kallscheuer N."/>
            <person name="Luecker S."/>
            <person name="Lage O.M."/>
            <person name="Pohl T."/>
            <person name="Merkel B.J."/>
            <person name="Hornburger P."/>
            <person name="Mueller R.-W."/>
            <person name="Bruemmer F."/>
            <person name="Labrenz M."/>
            <person name="Spormann A.M."/>
            <person name="Op Den Camp H."/>
            <person name="Overmann J."/>
            <person name="Amann R."/>
            <person name="Jetten M.S.M."/>
            <person name="Mascher T."/>
            <person name="Medema M.H."/>
            <person name="Devos D.P."/>
            <person name="Kaster A.-K."/>
            <person name="Ovreas L."/>
            <person name="Rohde M."/>
            <person name="Galperin M.Y."/>
            <person name="Jogler C."/>
        </authorList>
    </citation>
    <scope>NUCLEOTIDE SEQUENCE [LARGE SCALE GENOMIC DNA]</scope>
    <source>
        <strain evidence="3 4">Pan54</strain>
    </source>
</reference>
<evidence type="ECO:0000259" key="2">
    <source>
        <dbReference type="Pfam" id="PF07596"/>
    </source>
</evidence>
<dbReference type="PANTHER" id="PTHR30093:SF2">
    <property type="entry name" value="TYPE II SECRETION SYSTEM PROTEIN H"/>
    <property type="match status" value="1"/>
</dbReference>
<dbReference type="RefSeq" id="WP_146502930.1">
    <property type="nucleotide sequence ID" value="NZ_SJPG01000001.1"/>
</dbReference>
<protein>
    <submittedName>
        <fullName evidence="3">Type II secretion system protein G</fullName>
    </submittedName>
</protein>
<gene>
    <name evidence="3" type="primary">xcpT_13</name>
    <name evidence="3" type="ORF">Pan54_16010</name>
</gene>
<proteinExistence type="predicted"/>
<dbReference type="NCBIfam" id="TIGR04294">
    <property type="entry name" value="pre_pil_HX9DG"/>
    <property type="match status" value="1"/>
</dbReference>
<dbReference type="OrthoDB" id="280382at2"/>
<comment type="caution">
    <text evidence="3">The sequence shown here is derived from an EMBL/GenBank/DDBJ whole genome shotgun (WGS) entry which is preliminary data.</text>
</comment>
<feature type="transmembrane region" description="Helical" evidence="1">
    <location>
        <begin position="12"/>
        <end position="33"/>
    </location>
</feature>
<evidence type="ECO:0000313" key="4">
    <source>
        <dbReference type="Proteomes" id="UP000316095"/>
    </source>
</evidence>
<evidence type="ECO:0000313" key="3">
    <source>
        <dbReference type="EMBL" id="TWT60873.1"/>
    </source>
</evidence>
<dbReference type="InterPro" id="IPR045584">
    <property type="entry name" value="Pilin-like"/>
</dbReference>
<dbReference type="PROSITE" id="PS00409">
    <property type="entry name" value="PROKAR_NTER_METHYL"/>
    <property type="match status" value="1"/>
</dbReference>
<organism evidence="3 4">
    <name type="scientific">Rubinisphaera italica</name>
    <dbReference type="NCBI Taxonomy" id="2527969"/>
    <lineage>
        <taxon>Bacteria</taxon>
        <taxon>Pseudomonadati</taxon>
        <taxon>Planctomycetota</taxon>
        <taxon>Planctomycetia</taxon>
        <taxon>Planctomycetales</taxon>
        <taxon>Planctomycetaceae</taxon>
        <taxon>Rubinisphaera</taxon>
    </lineage>
</organism>
<dbReference type="Pfam" id="PF07963">
    <property type="entry name" value="N_methyl"/>
    <property type="match status" value="1"/>
</dbReference>
<dbReference type="InterPro" id="IPR011453">
    <property type="entry name" value="DUF1559"/>
</dbReference>
<evidence type="ECO:0000256" key="1">
    <source>
        <dbReference type="SAM" id="Phobius"/>
    </source>
</evidence>
<sequence>MKIRRNISGFTLIELLVVIAIIAILVALLLPAVQQAREAARRSSCKNNLKQLGLALHNYHDVYSTFPPGATWSQDQNWGSSFFVSILPYVEQGAAYDQINFDVWPGWATNFPVYNGLMVNTYKCPSSPLEKWRERDNVKLLIPDYVGIAGVTVGPAPADTDTNNILDGTNITISGRVGRDGARSCLVVNNGRIEMNGVLHYQSSVKFKDIIDGTSNTIAIGEQSDFGDLQTDIRSGWNWGGWMGCANCWDRANLGHFDGAHTANLTTLHVNWPIGTKPRRDSHAFLGAGGEGPGNLPIQSAHSGGLQVVLCDGSVRFLSNNIDMGTGFNLADRRDKNVIGEF</sequence>
<keyword evidence="4" id="KW-1185">Reference proteome</keyword>
<dbReference type="Proteomes" id="UP000316095">
    <property type="component" value="Unassembled WGS sequence"/>
</dbReference>
<dbReference type="InterPro" id="IPR012902">
    <property type="entry name" value="N_methyl_site"/>
</dbReference>
<name>A0A5C5XEU9_9PLAN</name>
<dbReference type="Gene3D" id="3.30.700.10">
    <property type="entry name" value="Glycoprotein, Type 4 Pilin"/>
    <property type="match status" value="1"/>
</dbReference>
<accession>A0A5C5XEU9</accession>
<dbReference type="EMBL" id="SJPG01000001">
    <property type="protein sequence ID" value="TWT60873.1"/>
    <property type="molecule type" value="Genomic_DNA"/>
</dbReference>
<feature type="domain" description="DUF1559" evidence="2">
    <location>
        <begin position="34"/>
        <end position="324"/>
    </location>
</feature>
<dbReference type="NCBIfam" id="TIGR02532">
    <property type="entry name" value="IV_pilin_GFxxxE"/>
    <property type="match status" value="1"/>
</dbReference>
<keyword evidence="1" id="KW-0812">Transmembrane</keyword>
<dbReference type="Pfam" id="PF07596">
    <property type="entry name" value="SBP_bac_10"/>
    <property type="match status" value="1"/>
</dbReference>